<feature type="compositionally biased region" description="Polar residues" evidence="1">
    <location>
        <begin position="91"/>
        <end position="100"/>
    </location>
</feature>
<evidence type="ECO:0000313" key="2">
    <source>
        <dbReference type="EMBL" id="GAP90639.2"/>
    </source>
</evidence>
<sequence>MASNPLLEGSVGRMWEDDRGYLEASSRAGFAACACAVKETPRVSRLHADLPPRLGPMPAGRGGPHGSSISPTFTGGTTGHVARMKAAEPQYRSQRASRNSVLRRPNWRRRGSRSTRSCGEREPTSRRRRPSAAKSCVYSGYPSNCHLIETECETAEQYGLSADVGRKRKLGDTHDADYAPARRRPKRREQEAGHSGSAPDFKSPSRDESGLASRRLREERRH</sequence>
<keyword evidence="3" id="KW-1185">Reference proteome</keyword>
<evidence type="ECO:0000313" key="3">
    <source>
        <dbReference type="Proteomes" id="UP000054516"/>
    </source>
</evidence>
<accession>A0A1W2TQC0</accession>
<dbReference type="EMBL" id="DF977493">
    <property type="protein sequence ID" value="GAP90639.2"/>
    <property type="molecule type" value="Genomic_DNA"/>
</dbReference>
<name>A0A1W2TQC0_ROSNE</name>
<protein>
    <submittedName>
        <fullName evidence="2">Uncharacterized protein</fullName>
    </submittedName>
</protein>
<dbReference type="Proteomes" id="UP000054516">
    <property type="component" value="Unassembled WGS sequence"/>
</dbReference>
<proteinExistence type="predicted"/>
<gene>
    <name evidence="2" type="ORF">SAMD00023353_4800450</name>
</gene>
<feature type="region of interest" description="Disordered" evidence="1">
    <location>
        <begin position="161"/>
        <end position="222"/>
    </location>
</feature>
<dbReference type="AlphaFoldDB" id="A0A1W2TQC0"/>
<reference evidence="2" key="1">
    <citation type="submission" date="2016-03" db="EMBL/GenBank/DDBJ databases">
        <title>Draft genome sequence of Rosellinia necatrix.</title>
        <authorList>
            <person name="Kanematsu S."/>
        </authorList>
    </citation>
    <scope>NUCLEOTIDE SEQUENCE [LARGE SCALE GENOMIC DNA]</scope>
    <source>
        <strain evidence="2">W97</strain>
    </source>
</reference>
<feature type="region of interest" description="Disordered" evidence="1">
    <location>
        <begin position="47"/>
        <end position="136"/>
    </location>
</feature>
<evidence type="ECO:0000256" key="1">
    <source>
        <dbReference type="SAM" id="MobiDB-lite"/>
    </source>
</evidence>
<feature type="compositionally biased region" description="Basic and acidic residues" evidence="1">
    <location>
        <begin position="203"/>
        <end position="222"/>
    </location>
</feature>
<organism evidence="2">
    <name type="scientific">Rosellinia necatrix</name>
    <name type="common">White root-rot fungus</name>
    <dbReference type="NCBI Taxonomy" id="77044"/>
    <lineage>
        <taxon>Eukaryota</taxon>
        <taxon>Fungi</taxon>
        <taxon>Dikarya</taxon>
        <taxon>Ascomycota</taxon>
        <taxon>Pezizomycotina</taxon>
        <taxon>Sordariomycetes</taxon>
        <taxon>Xylariomycetidae</taxon>
        <taxon>Xylariales</taxon>
        <taxon>Xylariaceae</taxon>
        <taxon>Rosellinia</taxon>
    </lineage>
</organism>